<comment type="cofactor">
    <cofactor evidence="1">
        <name>FAD</name>
        <dbReference type="ChEBI" id="CHEBI:57692"/>
    </cofactor>
</comment>
<dbReference type="PIRSF" id="PIRSF000137">
    <property type="entry name" value="Alcohol_oxidase"/>
    <property type="match status" value="1"/>
</dbReference>
<feature type="domain" description="Glucose-methanol-choline oxidoreductase N-terminal" evidence="8">
    <location>
        <begin position="290"/>
        <end position="304"/>
    </location>
</feature>
<dbReference type="Gene3D" id="3.30.560.10">
    <property type="entry name" value="Glucose Oxidase, domain 3"/>
    <property type="match status" value="1"/>
</dbReference>
<feature type="chain" id="PRO_5045161174" description="Glucose-methanol-choline oxidoreductase N-terminal domain-containing protein" evidence="6">
    <location>
        <begin position="32"/>
        <end position="583"/>
    </location>
</feature>
<dbReference type="Pfam" id="PF05199">
    <property type="entry name" value="GMC_oxred_C"/>
    <property type="match status" value="1"/>
</dbReference>
<dbReference type="PROSITE" id="PS00624">
    <property type="entry name" value="GMC_OXRED_2"/>
    <property type="match status" value="1"/>
</dbReference>
<dbReference type="InterPro" id="IPR000172">
    <property type="entry name" value="GMC_OxRdtase_N"/>
</dbReference>
<evidence type="ECO:0000259" key="7">
    <source>
        <dbReference type="PROSITE" id="PS00623"/>
    </source>
</evidence>
<evidence type="ECO:0000256" key="4">
    <source>
        <dbReference type="ARBA" id="ARBA00022827"/>
    </source>
</evidence>
<keyword evidence="10" id="KW-1185">Reference proteome</keyword>
<accession>A0ABP1RA38</accession>
<dbReference type="PANTHER" id="PTHR11552:SF147">
    <property type="entry name" value="CHOLINE DEHYDROGENASE, MITOCHONDRIAL"/>
    <property type="match status" value="1"/>
</dbReference>
<evidence type="ECO:0000256" key="6">
    <source>
        <dbReference type="SAM" id="SignalP"/>
    </source>
</evidence>
<dbReference type="Pfam" id="PF00732">
    <property type="entry name" value="GMC_oxred_N"/>
    <property type="match status" value="1"/>
</dbReference>
<organism evidence="9 10">
    <name type="scientific">Orchesella dallaii</name>
    <dbReference type="NCBI Taxonomy" id="48710"/>
    <lineage>
        <taxon>Eukaryota</taxon>
        <taxon>Metazoa</taxon>
        <taxon>Ecdysozoa</taxon>
        <taxon>Arthropoda</taxon>
        <taxon>Hexapoda</taxon>
        <taxon>Collembola</taxon>
        <taxon>Entomobryomorpha</taxon>
        <taxon>Entomobryoidea</taxon>
        <taxon>Orchesellidae</taxon>
        <taxon>Orchesellinae</taxon>
        <taxon>Orchesella</taxon>
    </lineage>
</organism>
<feature type="domain" description="Glucose-methanol-choline oxidoreductase N-terminal" evidence="7">
    <location>
        <begin position="116"/>
        <end position="139"/>
    </location>
</feature>
<gene>
    <name evidence="9" type="ORF">ODALV1_LOCUS19883</name>
</gene>
<feature type="signal peptide" evidence="6">
    <location>
        <begin position="1"/>
        <end position="31"/>
    </location>
</feature>
<name>A0ABP1RA38_9HEXA</name>
<dbReference type="PANTHER" id="PTHR11552">
    <property type="entry name" value="GLUCOSE-METHANOL-CHOLINE GMC OXIDOREDUCTASE"/>
    <property type="match status" value="1"/>
</dbReference>
<evidence type="ECO:0000256" key="5">
    <source>
        <dbReference type="RuleBase" id="RU003968"/>
    </source>
</evidence>
<evidence type="ECO:0000259" key="8">
    <source>
        <dbReference type="PROSITE" id="PS00624"/>
    </source>
</evidence>
<evidence type="ECO:0000256" key="1">
    <source>
        <dbReference type="ARBA" id="ARBA00001974"/>
    </source>
</evidence>
<dbReference type="SUPFAM" id="SSF54373">
    <property type="entry name" value="FAD-linked reductases, C-terminal domain"/>
    <property type="match status" value="1"/>
</dbReference>
<keyword evidence="6" id="KW-0732">Signal</keyword>
<dbReference type="SUPFAM" id="SSF51905">
    <property type="entry name" value="FAD/NAD(P)-binding domain"/>
    <property type="match status" value="1"/>
</dbReference>
<dbReference type="InterPro" id="IPR007867">
    <property type="entry name" value="GMC_OxRtase_C"/>
</dbReference>
<evidence type="ECO:0000313" key="9">
    <source>
        <dbReference type="EMBL" id="CAL8122604.1"/>
    </source>
</evidence>
<keyword evidence="4 5" id="KW-0274">FAD</keyword>
<dbReference type="InterPro" id="IPR036188">
    <property type="entry name" value="FAD/NAD-bd_sf"/>
</dbReference>
<sequence>MFHSVKMAKLSCCKCFALFFIWILQAPNSSGARVDSYDFIVVGGGTAGCVIASRCSENPNFSVLVLESGGVPIEDMDVPAFAPTFQVDPEWTFQYKSVPQANASLAYNGVINIPLGRALGGTSSINYMFFNRGSPKDFDNWANIAGDPSWNYSNMLQYFKKSENYAGQFPPTDQHGIGGPIMITNQSYAPGLDTWLEAGEALGYPISDPNGPQIISFTPIEYNKRSGRRVSSYTAFIKPFENTRSNLQVVTRAHVTELIMEGNKAVGVKYNNSNEIISVYATKEVILSAGAYGSPMLLQKSGIGPRDVLENAGITQIKDLPVGENLQDHPIVPIQLIINNKSLLFDPERDLTPENLELYQREGVGPYTTTAGLFAQAFVASTVATAEGEADWSDIQFSMYAQTFLTGLPDVSLGSWEAPIFAYPYLGRQKSRGTVKLDPTNINNQPLIDFNFLSDPRDFQITIDAIQMTMKIMEETVPYRFLGARYPPVPLTVCQDLHFRSEEYWECYVKQMLVGGNHPVGTCKMGIPADPETVVDSKLRVVGIDGLRVVDASIMPVITNANIQAAIFAIAEKGADEILKDWN</sequence>
<dbReference type="Gene3D" id="3.50.50.60">
    <property type="entry name" value="FAD/NAD(P)-binding domain"/>
    <property type="match status" value="1"/>
</dbReference>
<dbReference type="InterPro" id="IPR012132">
    <property type="entry name" value="GMC_OxRdtase"/>
</dbReference>
<dbReference type="EMBL" id="CAXLJM020000068">
    <property type="protein sequence ID" value="CAL8122604.1"/>
    <property type="molecule type" value="Genomic_DNA"/>
</dbReference>
<proteinExistence type="inferred from homology"/>
<evidence type="ECO:0000313" key="10">
    <source>
        <dbReference type="Proteomes" id="UP001642540"/>
    </source>
</evidence>
<comment type="caution">
    <text evidence="9">The sequence shown here is derived from an EMBL/GenBank/DDBJ whole genome shotgun (WGS) entry which is preliminary data.</text>
</comment>
<reference evidence="9 10" key="1">
    <citation type="submission" date="2024-08" db="EMBL/GenBank/DDBJ databases">
        <authorList>
            <person name="Cucini C."/>
            <person name="Frati F."/>
        </authorList>
    </citation>
    <scope>NUCLEOTIDE SEQUENCE [LARGE SCALE GENOMIC DNA]</scope>
</reference>
<evidence type="ECO:0000256" key="2">
    <source>
        <dbReference type="ARBA" id="ARBA00010790"/>
    </source>
</evidence>
<dbReference type="PROSITE" id="PS00623">
    <property type="entry name" value="GMC_OXRED_1"/>
    <property type="match status" value="1"/>
</dbReference>
<comment type="similarity">
    <text evidence="2 5">Belongs to the GMC oxidoreductase family.</text>
</comment>
<keyword evidence="3 5" id="KW-0285">Flavoprotein</keyword>
<dbReference type="Proteomes" id="UP001642540">
    <property type="component" value="Unassembled WGS sequence"/>
</dbReference>
<protein>
    <recommendedName>
        <fullName evidence="7 8">Glucose-methanol-choline oxidoreductase N-terminal domain-containing protein</fullName>
    </recommendedName>
</protein>
<evidence type="ECO:0000256" key="3">
    <source>
        <dbReference type="ARBA" id="ARBA00022630"/>
    </source>
</evidence>